<dbReference type="HOGENOM" id="CLU_2979045_0_0_1"/>
<keyword evidence="3" id="KW-1185">Reference proteome</keyword>
<dbReference type="Proteomes" id="UP000010091">
    <property type="component" value="Chromosome 6"/>
</dbReference>
<dbReference type="VEuPathDB" id="FungiDB:CNAG_07652"/>
<dbReference type="EMBL" id="CP003825">
    <property type="protein sequence ID" value="AFR95802.1"/>
    <property type="molecule type" value="Genomic_DNA"/>
</dbReference>
<evidence type="ECO:0000256" key="1">
    <source>
        <dbReference type="SAM" id="MobiDB-lite"/>
    </source>
</evidence>
<dbReference type="AlphaFoldDB" id="J9VMU3"/>
<sequence length="58" mass="6126">MPLSATSSSSVCNLISKRLQSHLQASSSNPYGRTNDVIEAASIGPKTTLPRRLTSTPP</sequence>
<protein>
    <submittedName>
        <fullName evidence="2">Uncharacterized protein</fullName>
    </submittedName>
</protein>
<dbReference type="GeneID" id="23890477"/>
<evidence type="ECO:0000313" key="3">
    <source>
        <dbReference type="Proteomes" id="UP000010091"/>
    </source>
</evidence>
<feature type="compositionally biased region" description="Low complexity" evidence="1">
    <location>
        <begin position="45"/>
        <end position="58"/>
    </location>
</feature>
<gene>
    <name evidence="2" type="ORF">CNAG_07652</name>
</gene>
<evidence type="ECO:0000313" key="2">
    <source>
        <dbReference type="EMBL" id="AFR95802.1"/>
    </source>
</evidence>
<feature type="region of interest" description="Disordered" evidence="1">
    <location>
        <begin position="24"/>
        <end position="58"/>
    </location>
</feature>
<dbReference type="KEGG" id="cng:CNAG_07652"/>
<name>J9VMU3_CRYN9</name>
<organism evidence="2 3">
    <name type="scientific">Cryptococcus neoformans (strain H99 / ATCC 208821 / CBS 10515 / FGSC 9487)</name>
    <name type="common">Cryptococcus neoformans var. grubii serotype A</name>
    <dbReference type="NCBI Taxonomy" id="235443"/>
    <lineage>
        <taxon>Eukaryota</taxon>
        <taxon>Fungi</taxon>
        <taxon>Dikarya</taxon>
        <taxon>Basidiomycota</taxon>
        <taxon>Agaricomycotina</taxon>
        <taxon>Tremellomycetes</taxon>
        <taxon>Tremellales</taxon>
        <taxon>Cryptococcaceae</taxon>
        <taxon>Cryptococcus</taxon>
        <taxon>Cryptococcus neoformans species complex</taxon>
    </lineage>
</organism>
<accession>J9VMU3</accession>
<proteinExistence type="predicted"/>
<dbReference type="RefSeq" id="XP_012050258.1">
    <property type="nucleotide sequence ID" value="XM_012194868.1"/>
</dbReference>
<reference evidence="2 3" key="1">
    <citation type="journal article" date="2014" name="PLoS Genet.">
        <title>Analysis of the genome and transcriptome of Cryptococcus neoformans var. grubii reveals complex RNA expression and microevolution leading to virulence attenuation.</title>
        <authorList>
            <person name="Janbon G."/>
            <person name="Ormerod K.L."/>
            <person name="Paulet D."/>
            <person name="Byrnes E.J.III."/>
            <person name="Yadav V."/>
            <person name="Chatterjee G."/>
            <person name="Mullapudi N."/>
            <person name="Hon C.C."/>
            <person name="Billmyre R.B."/>
            <person name="Brunel F."/>
            <person name="Bahn Y.S."/>
            <person name="Chen W."/>
            <person name="Chen Y."/>
            <person name="Chow E.W."/>
            <person name="Coppee J.Y."/>
            <person name="Floyd-Averette A."/>
            <person name="Gaillardin C."/>
            <person name="Gerik K.J."/>
            <person name="Goldberg J."/>
            <person name="Gonzalez-Hilarion S."/>
            <person name="Gujja S."/>
            <person name="Hamlin J.L."/>
            <person name="Hsueh Y.P."/>
            <person name="Ianiri G."/>
            <person name="Jones S."/>
            <person name="Kodira C.D."/>
            <person name="Kozubowski L."/>
            <person name="Lam W."/>
            <person name="Marra M."/>
            <person name="Mesner L.D."/>
            <person name="Mieczkowski P.A."/>
            <person name="Moyrand F."/>
            <person name="Nielsen K."/>
            <person name="Proux C."/>
            <person name="Rossignol T."/>
            <person name="Schein J.E."/>
            <person name="Sun S."/>
            <person name="Wollschlaeger C."/>
            <person name="Wood I.A."/>
            <person name="Zeng Q."/>
            <person name="Neuveglise C."/>
            <person name="Newlon C.S."/>
            <person name="Perfect J.R."/>
            <person name="Lodge J.K."/>
            <person name="Idnurm A."/>
            <person name="Stajich J.E."/>
            <person name="Kronstad J.W."/>
            <person name="Sanyal K."/>
            <person name="Heitman J."/>
            <person name="Fraser J.A."/>
            <person name="Cuomo C.A."/>
            <person name="Dietrich F.S."/>
        </authorList>
    </citation>
    <scope>NUCLEOTIDE SEQUENCE [LARGE SCALE GENOMIC DNA]</scope>
    <source>
        <strain evidence="3">H99 / ATCC 208821 / CBS 10515 / FGSC 9487</strain>
    </source>
</reference>